<protein>
    <submittedName>
        <fullName evidence="2">CSON015447 protein</fullName>
    </submittedName>
</protein>
<sequence>MNINQLMEEIRPSIGGLIGLQQGLIDEHSFNQGVNILNGQDSKYFSLQESRLMGLSSHENRLLSLSHDLRANGLLESKIHGQRKSSTTPDDFTNIYSTVTGTLVDSPSHHTPCHTPPNRIMDQSSLPETIV</sequence>
<accession>A0A336L3Z3</accession>
<evidence type="ECO:0000313" key="2">
    <source>
        <dbReference type="EMBL" id="SSX08150.1"/>
    </source>
</evidence>
<evidence type="ECO:0000256" key="1">
    <source>
        <dbReference type="SAM" id="MobiDB-lite"/>
    </source>
</evidence>
<evidence type="ECO:0000313" key="3">
    <source>
        <dbReference type="EMBL" id="SSX28268.1"/>
    </source>
</evidence>
<dbReference type="VEuPathDB" id="VectorBase:CSON015447"/>
<dbReference type="EMBL" id="UFQS01000980">
    <property type="protein sequence ID" value="SSX08150.1"/>
    <property type="molecule type" value="Genomic_DNA"/>
</dbReference>
<feature type="region of interest" description="Disordered" evidence="1">
    <location>
        <begin position="105"/>
        <end position="131"/>
    </location>
</feature>
<gene>
    <name evidence="2" type="primary">CSON015447</name>
</gene>
<feature type="compositionally biased region" description="Polar residues" evidence="1">
    <location>
        <begin position="121"/>
        <end position="131"/>
    </location>
</feature>
<organism evidence="2">
    <name type="scientific">Culicoides sonorensis</name>
    <name type="common">Biting midge</name>
    <dbReference type="NCBI Taxonomy" id="179676"/>
    <lineage>
        <taxon>Eukaryota</taxon>
        <taxon>Metazoa</taxon>
        <taxon>Ecdysozoa</taxon>
        <taxon>Arthropoda</taxon>
        <taxon>Hexapoda</taxon>
        <taxon>Insecta</taxon>
        <taxon>Pterygota</taxon>
        <taxon>Neoptera</taxon>
        <taxon>Endopterygota</taxon>
        <taxon>Diptera</taxon>
        <taxon>Nematocera</taxon>
        <taxon>Chironomoidea</taxon>
        <taxon>Ceratopogonidae</taxon>
        <taxon>Ceratopogoninae</taxon>
        <taxon>Culicoides</taxon>
        <taxon>Monoculicoides</taxon>
    </lineage>
</organism>
<reference evidence="2" key="1">
    <citation type="submission" date="2018-04" db="EMBL/GenBank/DDBJ databases">
        <authorList>
            <person name="Go L.Y."/>
            <person name="Mitchell J.A."/>
        </authorList>
    </citation>
    <scope>NUCLEOTIDE SEQUENCE</scope>
    <source>
        <tissue evidence="2">Whole organism</tissue>
    </source>
</reference>
<name>A0A336L3Z3_CULSO</name>
<reference evidence="3" key="2">
    <citation type="submission" date="2018-07" db="EMBL/GenBank/DDBJ databases">
        <authorList>
            <person name="Quirk P.G."/>
            <person name="Krulwich T.A."/>
        </authorList>
    </citation>
    <scope>NUCLEOTIDE SEQUENCE</scope>
</reference>
<proteinExistence type="predicted"/>
<dbReference type="AlphaFoldDB" id="A0A336L3Z3"/>
<dbReference type="EMBL" id="UFQT01000980">
    <property type="protein sequence ID" value="SSX28268.1"/>
    <property type="molecule type" value="Genomic_DNA"/>
</dbReference>